<dbReference type="CDD" id="cd06222">
    <property type="entry name" value="RNase_H_like"/>
    <property type="match status" value="1"/>
</dbReference>
<dbReference type="PANTHER" id="PTHR35218:SF7">
    <property type="entry name" value="ENDONUCLEASE_EXONUCLEASE_PHOSPHATASE"/>
    <property type="match status" value="1"/>
</dbReference>
<evidence type="ECO:0000313" key="3">
    <source>
        <dbReference type="EMBL" id="KAK4585047.1"/>
    </source>
</evidence>
<name>A0AAN7F3V8_QUERU</name>
<dbReference type="GO" id="GO:0003676">
    <property type="term" value="F:nucleic acid binding"/>
    <property type="evidence" value="ECO:0007669"/>
    <property type="project" value="InterPro"/>
</dbReference>
<evidence type="ECO:0000259" key="2">
    <source>
        <dbReference type="Pfam" id="PF13456"/>
    </source>
</evidence>
<dbReference type="GO" id="GO:0004523">
    <property type="term" value="F:RNA-DNA hybrid ribonuclease activity"/>
    <property type="evidence" value="ECO:0007669"/>
    <property type="project" value="InterPro"/>
</dbReference>
<feature type="domain" description="RNase H type-1" evidence="2">
    <location>
        <begin position="567"/>
        <end position="645"/>
    </location>
</feature>
<dbReference type="InterPro" id="IPR036397">
    <property type="entry name" value="RNaseH_sf"/>
</dbReference>
<feature type="domain" description="Endonuclease/exonuclease/phosphatase" evidence="1">
    <location>
        <begin position="19"/>
        <end position="155"/>
    </location>
</feature>
<dbReference type="AlphaFoldDB" id="A0AAN7F3V8"/>
<dbReference type="PANTHER" id="PTHR35218">
    <property type="entry name" value="RNASE H DOMAIN-CONTAINING PROTEIN"/>
    <property type="match status" value="1"/>
</dbReference>
<dbReference type="Gene3D" id="3.30.420.10">
    <property type="entry name" value="Ribonuclease H-like superfamily/Ribonuclease H"/>
    <property type="match status" value="1"/>
</dbReference>
<evidence type="ECO:0000259" key="1">
    <source>
        <dbReference type="Pfam" id="PF03372"/>
    </source>
</evidence>
<proteinExistence type="predicted"/>
<comment type="caution">
    <text evidence="3">The sequence shown here is derived from an EMBL/GenBank/DDBJ whole genome shotgun (WGS) entry which is preliminary data.</text>
</comment>
<organism evidence="3 4">
    <name type="scientific">Quercus rubra</name>
    <name type="common">Northern red oak</name>
    <name type="synonym">Quercus borealis</name>
    <dbReference type="NCBI Taxonomy" id="3512"/>
    <lineage>
        <taxon>Eukaryota</taxon>
        <taxon>Viridiplantae</taxon>
        <taxon>Streptophyta</taxon>
        <taxon>Embryophyta</taxon>
        <taxon>Tracheophyta</taxon>
        <taxon>Spermatophyta</taxon>
        <taxon>Magnoliopsida</taxon>
        <taxon>eudicotyledons</taxon>
        <taxon>Gunneridae</taxon>
        <taxon>Pentapetalae</taxon>
        <taxon>rosids</taxon>
        <taxon>fabids</taxon>
        <taxon>Fagales</taxon>
        <taxon>Fagaceae</taxon>
        <taxon>Quercus</taxon>
    </lineage>
</organism>
<dbReference type="Proteomes" id="UP001324115">
    <property type="component" value="Unassembled WGS sequence"/>
</dbReference>
<gene>
    <name evidence="3" type="ORF">RGQ29_022636</name>
</gene>
<dbReference type="SUPFAM" id="SSF56219">
    <property type="entry name" value="DNase I-like"/>
    <property type="match status" value="1"/>
</dbReference>
<reference evidence="3 4" key="1">
    <citation type="journal article" date="2023" name="G3 (Bethesda)">
        <title>A haplotype-resolved chromosome-scale genome for Quercus rubra L. provides insights into the genetics of adaptive traits for red oak species.</title>
        <authorList>
            <person name="Kapoor B."/>
            <person name="Jenkins J."/>
            <person name="Schmutz J."/>
            <person name="Zhebentyayeva T."/>
            <person name="Kuelheim C."/>
            <person name="Coggeshall M."/>
            <person name="Heim C."/>
            <person name="Lasky J.R."/>
            <person name="Leites L."/>
            <person name="Islam-Faridi N."/>
            <person name="Romero-Severson J."/>
            <person name="DeLeo V.L."/>
            <person name="Lucas S.M."/>
            <person name="Lazic D."/>
            <person name="Gailing O."/>
            <person name="Carlson J."/>
            <person name="Staton M."/>
        </authorList>
    </citation>
    <scope>NUCLEOTIDE SEQUENCE [LARGE SCALE GENOMIC DNA]</scope>
    <source>
        <strain evidence="3">Pseudo-F2</strain>
    </source>
</reference>
<dbReference type="InterPro" id="IPR002156">
    <property type="entry name" value="RNaseH_domain"/>
</dbReference>
<dbReference type="EMBL" id="JAXUIC010000006">
    <property type="protein sequence ID" value="KAK4585047.1"/>
    <property type="molecule type" value="Genomic_DNA"/>
</dbReference>
<dbReference type="SUPFAM" id="SSF53098">
    <property type="entry name" value="Ribonuclease H-like"/>
    <property type="match status" value="1"/>
</dbReference>
<accession>A0AAN7F3V8</accession>
<dbReference type="InterPro" id="IPR005135">
    <property type="entry name" value="Endo/exonuclease/phosphatase"/>
</dbReference>
<keyword evidence="4" id="KW-1185">Reference proteome</keyword>
<evidence type="ECO:0008006" key="5">
    <source>
        <dbReference type="Google" id="ProtNLM"/>
    </source>
</evidence>
<evidence type="ECO:0000313" key="4">
    <source>
        <dbReference type="Proteomes" id="UP001324115"/>
    </source>
</evidence>
<dbReference type="InterPro" id="IPR036691">
    <property type="entry name" value="Endo/exonu/phosph_ase_sf"/>
</dbReference>
<dbReference type="Pfam" id="PF13456">
    <property type="entry name" value="RVT_3"/>
    <property type="match status" value="1"/>
</dbReference>
<sequence>MNIIIWNYREALKPSFQSDVRELITKYDSAILVILEIHISGDRAKEITNRLPFQGAIHTDTIGYARGMLLLWNVDQVEVSNLTSNEQEIHAIVKVNSSNLSWLFYAIYASRRYRERCLLWNNLSNVAQAHSLPWIIGGDFNEMMSSDDKFSGRPIIPTRALLFKECLDDCNMADLGFQGPRFIWTNKHDITSLIQDWIVQVTYLTRCSSDHCPVLLKLQPQTMLGLNRPFRFQSFWLSDDSFPEVANPSNCHCVKVAIEEFCMRSGQKIHPQKSKVYFSLNVDRDGRAELCDILGFHSTPNLCSYLGFPIRHVGLSNQDLNFVLDRVKQRLAGWKGSLLSLSGRKVLIQAATSAIPSYIMQSSLLPRFNLEKEVLWTQVLRKKYMSPRRINSGNVNALPSSRTWKAMKAGMETFTKGTRWSLGRDSNLKFWYDSWTSKGPFKGITNGLLMRGEDDLNIRDVASTNGWEWRKISIILPTDIQKEIQAMPRSWVANEEDCLIWAASSNGNFNLNSAYLLADQLDNSVSTFNGKWIWKINTLPRFKLKTNGSSLGNLGATRRGGILRDASGNWALRDGLPMCLNLGITALEVELDARVVVDLMNCSANSNVTNSVVVNDCKGLISHLPQAKVTHCYREANRCVDGLARLGTQQDADILFYNSPPPSLLYCFLLDLYGHFCTRRCPAIVDVVAVS</sequence>
<protein>
    <recommendedName>
        <fullName evidence="5">RNase H type-1 domain-containing protein</fullName>
    </recommendedName>
</protein>
<dbReference type="InterPro" id="IPR044730">
    <property type="entry name" value="RNase_H-like_dom_plant"/>
</dbReference>
<dbReference type="Pfam" id="PF03372">
    <property type="entry name" value="Exo_endo_phos"/>
    <property type="match status" value="1"/>
</dbReference>
<dbReference type="Gene3D" id="3.60.10.10">
    <property type="entry name" value="Endonuclease/exonuclease/phosphatase"/>
    <property type="match status" value="1"/>
</dbReference>
<dbReference type="InterPro" id="IPR012337">
    <property type="entry name" value="RNaseH-like_sf"/>
</dbReference>